<feature type="repeat" description="ANK" evidence="3">
    <location>
        <begin position="1"/>
        <end position="31"/>
    </location>
</feature>
<evidence type="ECO:0000256" key="1">
    <source>
        <dbReference type="ARBA" id="ARBA00022737"/>
    </source>
</evidence>
<dbReference type="Gene3D" id="1.25.40.20">
    <property type="entry name" value="Ankyrin repeat-containing domain"/>
    <property type="match status" value="2"/>
</dbReference>
<reference evidence="4 5" key="1">
    <citation type="submission" date="2020-06" db="EMBL/GenBank/DDBJ databases">
        <authorList>
            <person name="Li R."/>
            <person name="Bekaert M."/>
        </authorList>
    </citation>
    <scope>NUCLEOTIDE SEQUENCE [LARGE SCALE GENOMIC DNA]</scope>
    <source>
        <strain evidence="5">wild</strain>
    </source>
</reference>
<dbReference type="Proteomes" id="UP000507470">
    <property type="component" value="Unassembled WGS sequence"/>
</dbReference>
<accession>A0A6J8CE69</accession>
<keyword evidence="2 3" id="KW-0040">ANK repeat</keyword>
<dbReference type="OrthoDB" id="10254947at2759"/>
<gene>
    <name evidence="4" type="ORF">MCOR_29496</name>
</gene>
<keyword evidence="5" id="KW-1185">Reference proteome</keyword>
<organism evidence="4 5">
    <name type="scientific">Mytilus coruscus</name>
    <name type="common">Sea mussel</name>
    <dbReference type="NCBI Taxonomy" id="42192"/>
    <lineage>
        <taxon>Eukaryota</taxon>
        <taxon>Metazoa</taxon>
        <taxon>Spiralia</taxon>
        <taxon>Lophotrochozoa</taxon>
        <taxon>Mollusca</taxon>
        <taxon>Bivalvia</taxon>
        <taxon>Autobranchia</taxon>
        <taxon>Pteriomorphia</taxon>
        <taxon>Mytilida</taxon>
        <taxon>Mytiloidea</taxon>
        <taxon>Mytilidae</taxon>
        <taxon>Mytilinae</taxon>
        <taxon>Mytilus</taxon>
    </lineage>
</organism>
<dbReference type="InterPro" id="IPR002110">
    <property type="entry name" value="Ankyrin_rpt"/>
</dbReference>
<feature type="repeat" description="ANK" evidence="3">
    <location>
        <begin position="65"/>
        <end position="97"/>
    </location>
</feature>
<dbReference type="PROSITE" id="PS50297">
    <property type="entry name" value="ANK_REP_REGION"/>
    <property type="match status" value="3"/>
</dbReference>
<name>A0A6J8CE69_MYTCO</name>
<evidence type="ECO:0000313" key="5">
    <source>
        <dbReference type="Proteomes" id="UP000507470"/>
    </source>
</evidence>
<evidence type="ECO:0000256" key="2">
    <source>
        <dbReference type="ARBA" id="ARBA00023043"/>
    </source>
</evidence>
<evidence type="ECO:0000313" key="4">
    <source>
        <dbReference type="EMBL" id="CAC5394773.1"/>
    </source>
</evidence>
<dbReference type="InterPro" id="IPR036770">
    <property type="entry name" value="Ankyrin_rpt-contain_sf"/>
</dbReference>
<dbReference type="AlphaFoldDB" id="A0A6J8CE69"/>
<dbReference type="SMART" id="SM00248">
    <property type="entry name" value="ANK"/>
    <property type="match status" value="3"/>
</dbReference>
<keyword evidence="1" id="KW-0677">Repeat</keyword>
<sequence>MTPLMLAAWGGHLEVVTYLVTHGSQLENTDKFGMTPLMFAAWGGHLEVVTYLVTHGSQLDVTDEDGLTALHYAARNGRIDITKLLIDQGCSPWVKTKQVTFRNSYLEYNSLKRQTLLIQKYGLPLFQKIHRLCELKKKLNSKSGSKIPGYKKFLIFYQNPFEPPVKQVPTFSITANELEHEQKESPFANSSRFEPELTCNTSVQTETFDSDDETVKSKNLLQYYSLKLKKRMNVFKGKLV</sequence>
<dbReference type="EMBL" id="CACVKT020005370">
    <property type="protein sequence ID" value="CAC5394773.1"/>
    <property type="molecule type" value="Genomic_DNA"/>
</dbReference>
<protein>
    <submittedName>
        <fullName evidence="4">Uncharacterized protein</fullName>
    </submittedName>
</protein>
<dbReference type="PROSITE" id="PS50088">
    <property type="entry name" value="ANK_REPEAT"/>
    <property type="match status" value="3"/>
</dbReference>
<evidence type="ECO:0000256" key="3">
    <source>
        <dbReference type="PROSITE-ProRule" id="PRU00023"/>
    </source>
</evidence>
<feature type="repeat" description="ANK" evidence="3">
    <location>
        <begin position="32"/>
        <end position="64"/>
    </location>
</feature>
<dbReference type="PANTHER" id="PTHR24171">
    <property type="entry name" value="ANKYRIN REPEAT DOMAIN-CONTAINING PROTEIN 39-RELATED"/>
    <property type="match status" value="1"/>
</dbReference>
<proteinExistence type="predicted"/>
<dbReference type="Pfam" id="PF12796">
    <property type="entry name" value="Ank_2"/>
    <property type="match status" value="1"/>
</dbReference>
<dbReference type="SUPFAM" id="SSF48403">
    <property type="entry name" value="Ankyrin repeat"/>
    <property type="match status" value="1"/>
</dbReference>